<gene>
    <name evidence="2" type="ORF">GA0070621_2808</name>
</gene>
<dbReference type="InterPro" id="IPR010430">
    <property type="entry name" value="DUF1028"/>
</dbReference>
<dbReference type="EMBL" id="LT594324">
    <property type="protein sequence ID" value="SBT47100.1"/>
    <property type="molecule type" value="Genomic_DNA"/>
</dbReference>
<dbReference type="GO" id="GO:0016787">
    <property type="term" value="F:hydrolase activity"/>
    <property type="evidence" value="ECO:0007669"/>
    <property type="project" value="UniProtKB-KW"/>
</dbReference>
<dbReference type="RefSeq" id="WP_091202396.1">
    <property type="nucleotide sequence ID" value="NZ_LT594324.1"/>
</dbReference>
<dbReference type="InterPro" id="IPR014927">
    <property type="entry name" value="PG-bd_2"/>
</dbReference>
<evidence type="ECO:0000313" key="2">
    <source>
        <dbReference type="EMBL" id="SBT47100.1"/>
    </source>
</evidence>
<dbReference type="Proteomes" id="UP000198765">
    <property type="component" value="Chromosome I"/>
</dbReference>
<evidence type="ECO:0000313" key="3">
    <source>
        <dbReference type="Proteomes" id="UP000198765"/>
    </source>
</evidence>
<dbReference type="PANTHER" id="PTHR39328">
    <property type="entry name" value="BLL2871 PROTEIN"/>
    <property type="match status" value="1"/>
</dbReference>
<sequence length="284" mass="28939">MTFSIVARSADGRLHGVAVASKFLAAGALVPAAEAEVGAVATQAHVNLAYRSQGLALLRTGVAAADVVAGLVAADAGRDDRQVGVVGASGDGATWTGPRCHPWAGGQVGDGWAAQGNILAGPQVIDAIRDAWLGGAELPFPRRLLAALHAGDRAGGDRRGRQSAGLLVVQRRGGYAGTGDELVDLRVDDHPDPVTELGRLLDTHTMLFGKPDPATLRDLAGPLADEVAALLAAAGYPVGVAGLDGALASWAGVENLEERLVVGRIDPIVLEHLRRTAPAGRVGG</sequence>
<dbReference type="InterPro" id="IPR029055">
    <property type="entry name" value="Ntn_hydrolases_N"/>
</dbReference>
<keyword evidence="2" id="KW-0378">Hydrolase</keyword>
<organism evidence="2 3">
    <name type="scientific">Micromonospora narathiwatensis</name>
    <dbReference type="NCBI Taxonomy" id="299146"/>
    <lineage>
        <taxon>Bacteria</taxon>
        <taxon>Bacillati</taxon>
        <taxon>Actinomycetota</taxon>
        <taxon>Actinomycetes</taxon>
        <taxon>Micromonosporales</taxon>
        <taxon>Micromonosporaceae</taxon>
        <taxon>Micromonospora</taxon>
    </lineage>
</organism>
<dbReference type="OrthoDB" id="9790012at2"/>
<evidence type="ECO:0000259" key="1">
    <source>
        <dbReference type="Pfam" id="PF08823"/>
    </source>
</evidence>
<reference evidence="2 3" key="1">
    <citation type="submission" date="2016-06" db="EMBL/GenBank/DDBJ databases">
        <authorList>
            <person name="Kjaerup R.B."/>
            <person name="Dalgaard T.S."/>
            <person name="Juul-Madsen H.R."/>
        </authorList>
    </citation>
    <scope>NUCLEOTIDE SEQUENCE [LARGE SCALE GENOMIC DNA]</scope>
    <source>
        <strain evidence="2 3">DSM 45248</strain>
    </source>
</reference>
<dbReference type="AlphaFoldDB" id="A0A1A8ZSK2"/>
<dbReference type="PANTHER" id="PTHR39328:SF1">
    <property type="entry name" value="BLL2871 PROTEIN"/>
    <property type="match status" value="1"/>
</dbReference>
<keyword evidence="3" id="KW-1185">Reference proteome</keyword>
<dbReference type="Pfam" id="PF06267">
    <property type="entry name" value="DUF1028"/>
    <property type="match status" value="1"/>
</dbReference>
<protein>
    <submittedName>
        <fullName evidence="2">Uncharacterized conserved protein, Ntn-hydrolase superfamily</fullName>
    </submittedName>
</protein>
<dbReference type="Pfam" id="PF08823">
    <property type="entry name" value="PG_binding_2"/>
    <property type="match status" value="1"/>
</dbReference>
<accession>A0A1A8ZSK2</accession>
<feature type="domain" description="Putative peptidoglycan binding" evidence="1">
    <location>
        <begin position="208"/>
        <end position="272"/>
    </location>
</feature>
<dbReference type="PATRIC" id="fig|299146.4.peg.2911"/>
<proteinExistence type="predicted"/>
<dbReference type="SUPFAM" id="SSF56235">
    <property type="entry name" value="N-terminal nucleophile aminohydrolases (Ntn hydrolases)"/>
    <property type="match status" value="1"/>
</dbReference>
<dbReference type="Gene3D" id="3.60.20.10">
    <property type="entry name" value="Glutamine Phosphoribosylpyrophosphate, subunit 1, domain 1"/>
    <property type="match status" value="1"/>
</dbReference>
<name>A0A1A8ZSK2_9ACTN</name>